<reference evidence="5" key="1">
    <citation type="submission" date="2021-01" db="EMBL/GenBank/DDBJ databases">
        <authorList>
            <person name="Corre E."/>
            <person name="Pelletier E."/>
            <person name="Niang G."/>
            <person name="Scheremetjew M."/>
            <person name="Finn R."/>
            <person name="Kale V."/>
            <person name="Holt S."/>
            <person name="Cochrane G."/>
            <person name="Meng A."/>
            <person name="Brown T."/>
            <person name="Cohen L."/>
        </authorList>
    </citation>
    <scope>NUCLEOTIDE SEQUENCE</scope>
    <source>
        <strain evidence="5">CCMP325</strain>
    </source>
</reference>
<name>A0A7S0E900_9CRYP</name>
<dbReference type="PANTHER" id="PTHR19868">
    <property type="entry name" value="RECEPTOR FOR ACTIVATED PROTEIN KINASE C RACK1"/>
    <property type="match status" value="1"/>
</dbReference>
<dbReference type="PROSITE" id="PS50294">
    <property type="entry name" value="WD_REPEATS_REGION"/>
    <property type="match status" value="3"/>
</dbReference>
<sequence length="311" mass="35570">MELSIKCIWNEKYHSEAITSITNCRNNTNMFGSCSRDKTILIWKLEQEENEKLIVAIKRLKGHSHFVSCIKLSNNGDFCISSSWDCSVRLWDVISGKAVRRFDGHKKSVLSVSFSDDERQIISCSRDSTIKVWNTIGECKKTLSDKNSSSWICIARLINNKNEELISSNWDGEINLWNINENKILRKLLGHKNYVNELAISPDGSLCASGGGDNNIILWDLNEGKHLYSLEISDRIVSITFSPNHYWLIIGSNTKILIWDLETKKMIFEYFLINKDSTFNNTEKICSLFWDSNSSTIITGSQGGYIKILKF</sequence>
<dbReference type="InterPro" id="IPR015943">
    <property type="entry name" value="WD40/YVTN_repeat-like_dom_sf"/>
</dbReference>
<accession>A0A7S0E900</accession>
<dbReference type="PRINTS" id="PR00320">
    <property type="entry name" value="GPROTEINBRPT"/>
</dbReference>
<keyword evidence="2 4" id="KW-0853">WD repeat</keyword>
<dbReference type="GO" id="GO:0043022">
    <property type="term" value="F:ribosome binding"/>
    <property type="evidence" value="ECO:0007669"/>
    <property type="project" value="InterPro"/>
</dbReference>
<evidence type="ECO:0000256" key="3">
    <source>
        <dbReference type="ARBA" id="ARBA00022737"/>
    </source>
</evidence>
<dbReference type="Pfam" id="PF00400">
    <property type="entry name" value="WD40"/>
    <property type="match status" value="6"/>
</dbReference>
<comment type="similarity">
    <text evidence="1">Belongs to the WD repeat G protein beta family. Ribosomal protein RACK1 subfamily.</text>
</comment>
<dbReference type="AlphaFoldDB" id="A0A7S0E900"/>
<dbReference type="FunFam" id="2.130.10.10:FF:000615">
    <property type="entry name" value="Receptor for activated C kinase 1"/>
    <property type="match status" value="1"/>
</dbReference>
<dbReference type="InterPro" id="IPR001680">
    <property type="entry name" value="WD40_rpt"/>
</dbReference>
<dbReference type="InterPro" id="IPR020472">
    <property type="entry name" value="WD40_PAC1"/>
</dbReference>
<dbReference type="PROSITE" id="PS50082">
    <property type="entry name" value="WD_REPEATS_2"/>
    <property type="match status" value="3"/>
</dbReference>
<feature type="repeat" description="WD" evidence="4">
    <location>
        <begin position="60"/>
        <end position="101"/>
    </location>
</feature>
<dbReference type="Gene3D" id="2.130.10.10">
    <property type="entry name" value="YVTN repeat-like/Quinoprotein amine dehydrogenase"/>
    <property type="match status" value="1"/>
</dbReference>
<evidence type="ECO:0000256" key="2">
    <source>
        <dbReference type="ARBA" id="ARBA00022574"/>
    </source>
</evidence>
<evidence type="ECO:0008006" key="6">
    <source>
        <dbReference type="Google" id="ProtNLM"/>
    </source>
</evidence>
<dbReference type="CDD" id="cd00200">
    <property type="entry name" value="WD40"/>
    <property type="match status" value="1"/>
</dbReference>
<dbReference type="SUPFAM" id="SSF50978">
    <property type="entry name" value="WD40 repeat-like"/>
    <property type="match status" value="1"/>
</dbReference>
<dbReference type="EMBL" id="HBEO01010346">
    <property type="protein sequence ID" value="CAD8478132.1"/>
    <property type="molecule type" value="Transcribed_RNA"/>
</dbReference>
<proteinExistence type="inferred from homology"/>
<dbReference type="InterPro" id="IPR045223">
    <property type="entry name" value="RACK1-like"/>
</dbReference>
<evidence type="ECO:0000313" key="5">
    <source>
        <dbReference type="EMBL" id="CAD8478132.1"/>
    </source>
</evidence>
<feature type="repeat" description="WD" evidence="4">
    <location>
        <begin position="188"/>
        <end position="229"/>
    </location>
</feature>
<feature type="repeat" description="WD" evidence="4">
    <location>
        <begin position="102"/>
        <end position="134"/>
    </location>
</feature>
<protein>
    <recommendedName>
        <fullName evidence="6">Guanine nucleotide-binding protein subunit beta-like protein</fullName>
    </recommendedName>
</protein>
<dbReference type="InterPro" id="IPR036322">
    <property type="entry name" value="WD40_repeat_dom_sf"/>
</dbReference>
<gene>
    <name evidence="5" type="ORF">HPHI1048_LOCUS7238</name>
</gene>
<dbReference type="GO" id="GO:0045182">
    <property type="term" value="F:translation regulator activity"/>
    <property type="evidence" value="ECO:0007669"/>
    <property type="project" value="InterPro"/>
</dbReference>
<keyword evidence="3" id="KW-0677">Repeat</keyword>
<dbReference type="PROSITE" id="PS00678">
    <property type="entry name" value="WD_REPEATS_1"/>
    <property type="match status" value="2"/>
</dbReference>
<dbReference type="InterPro" id="IPR019775">
    <property type="entry name" value="WD40_repeat_CS"/>
</dbReference>
<organism evidence="5">
    <name type="scientific">Hanusia phi</name>
    <dbReference type="NCBI Taxonomy" id="3032"/>
    <lineage>
        <taxon>Eukaryota</taxon>
        <taxon>Cryptophyceae</taxon>
        <taxon>Pyrenomonadales</taxon>
        <taxon>Geminigeraceae</taxon>
        <taxon>Hanusia</taxon>
    </lineage>
</organism>
<dbReference type="SMART" id="SM00320">
    <property type="entry name" value="WD40"/>
    <property type="match status" value="7"/>
</dbReference>
<evidence type="ECO:0000256" key="1">
    <source>
        <dbReference type="ARBA" id="ARBA00007253"/>
    </source>
</evidence>
<evidence type="ECO:0000256" key="4">
    <source>
        <dbReference type="PROSITE-ProRule" id="PRU00221"/>
    </source>
</evidence>